<dbReference type="Proteomes" id="UP001362999">
    <property type="component" value="Unassembled WGS sequence"/>
</dbReference>
<comment type="caution">
    <text evidence="2">The sequence shown here is derived from an EMBL/GenBank/DDBJ whole genome shotgun (WGS) entry which is preliminary data.</text>
</comment>
<keyword evidence="3" id="KW-1185">Reference proteome</keyword>
<evidence type="ECO:0000313" key="3">
    <source>
        <dbReference type="Proteomes" id="UP001362999"/>
    </source>
</evidence>
<gene>
    <name evidence="2" type="ORF">R3P38DRAFT_3206421</name>
</gene>
<evidence type="ECO:0000313" key="2">
    <source>
        <dbReference type="EMBL" id="KAK7013853.1"/>
    </source>
</evidence>
<proteinExistence type="predicted"/>
<dbReference type="AlphaFoldDB" id="A0AAW0AMS7"/>
<name>A0AAW0AMS7_9AGAR</name>
<sequence>MSIPTPHELASRLANHLGVDDNSNGPVQWDKAYLLLNESREQDMLTIIENFTARFLPAFVAAYKSNQDAEKLPLFHGLFYIIAPCGYVQRFMRTPNGTDLYVFFARKLLQIKLSPMDHMHTLHVVTIFFHLMLWVTSKTEPISEEMCSQLVDWLGNAIETASQMLENPPLSILQSDLTHMTNICHFSNDILDALTGIKTVKEYFRSSPWYLPGKMCAAISLHGPGHWLPKRRRKQCTQCKIAVYCCRDRARRRTSAGLVKHFLNSQLMRDSIDEFAEYNEERAENKERATQYQSAEAEHANHTRRTSASMTSIAMQARALTIRRVQIMMGSLATAMVDIKGVDL</sequence>
<evidence type="ECO:0000256" key="1">
    <source>
        <dbReference type="SAM" id="MobiDB-lite"/>
    </source>
</evidence>
<feature type="region of interest" description="Disordered" evidence="1">
    <location>
        <begin position="285"/>
        <end position="310"/>
    </location>
</feature>
<organism evidence="2 3">
    <name type="scientific">Favolaschia claudopus</name>
    <dbReference type="NCBI Taxonomy" id="2862362"/>
    <lineage>
        <taxon>Eukaryota</taxon>
        <taxon>Fungi</taxon>
        <taxon>Dikarya</taxon>
        <taxon>Basidiomycota</taxon>
        <taxon>Agaricomycotina</taxon>
        <taxon>Agaricomycetes</taxon>
        <taxon>Agaricomycetidae</taxon>
        <taxon>Agaricales</taxon>
        <taxon>Marasmiineae</taxon>
        <taxon>Mycenaceae</taxon>
        <taxon>Favolaschia</taxon>
    </lineage>
</organism>
<dbReference type="EMBL" id="JAWWNJ010000058">
    <property type="protein sequence ID" value="KAK7013853.1"/>
    <property type="molecule type" value="Genomic_DNA"/>
</dbReference>
<reference evidence="2 3" key="1">
    <citation type="journal article" date="2024" name="J Genomics">
        <title>Draft genome sequencing and assembly of Favolaschia claudopus CIRM-BRFM 2984 isolated from oak limbs.</title>
        <authorList>
            <person name="Navarro D."/>
            <person name="Drula E."/>
            <person name="Chaduli D."/>
            <person name="Cazenave R."/>
            <person name="Ahrendt S."/>
            <person name="Wang J."/>
            <person name="Lipzen A."/>
            <person name="Daum C."/>
            <person name="Barry K."/>
            <person name="Grigoriev I.V."/>
            <person name="Favel A."/>
            <person name="Rosso M.N."/>
            <person name="Martin F."/>
        </authorList>
    </citation>
    <scope>NUCLEOTIDE SEQUENCE [LARGE SCALE GENOMIC DNA]</scope>
    <source>
        <strain evidence="2 3">CIRM-BRFM 2984</strain>
    </source>
</reference>
<accession>A0AAW0AMS7</accession>
<protein>
    <submittedName>
        <fullName evidence="2">Uncharacterized protein</fullName>
    </submittedName>
</protein>